<evidence type="ECO:0000256" key="1">
    <source>
        <dbReference type="ARBA" id="ARBA00001966"/>
    </source>
</evidence>
<dbReference type="InterPro" id="IPR006638">
    <property type="entry name" value="Elp3/MiaA/NifB-like_rSAM"/>
</dbReference>
<dbReference type="Proteomes" id="UP000703590">
    <property type="component" value="Unassembled WGS sequence"/>
</dbReference>
<protein>
    <submittedName>
        <fullName evidence="8">TIGR01212 family radical SAM protein</fullName>
    </submittedName>
</protein>
<reference evidence="8 9" key="1">
    <citation type="submission" date="2021-02" db="EMBL/GenBank/DDBJ databases">
        <title>Sulfurospirillum tamanensis sp. nov.</title>
        <authorList>
            <person name="Frolova A."/>
            <person name="Merkel A."/>
            <person name="Slobodkin A."/>
        </authorList>
    </citation>
    <scope>NUCLEOTIDE SEQUENCE [LARGE SCALE GENOMIC DNA]</scope>
    <source>
        <strain evidence="8 9">T05b</strain>
    </source>
</reference>
<evidence type="ECO:0000259" key="7">
    <source>
        <dbReference type="PROSITE" id="PS51918"/>
    </source>
</evidence>
<organism evidence="8 9">
    <name type="scientific">Sulfurospirillum tamanense</name>
    <dbReference type="NCBI Taxonomy" id="2813362"/>
    <lineage>
        <taxon>Bacteria</taxon>
        <taxon>Pseudomonadati</taxon>
        <taxon>Campylobacterota</taxon>
        <taxon>Epsilonproteobacteria</taxon>
        <taxon>Campylobacterales</taxon>
        <taxon>Sulfurospirillaceae</taxon>
        <taxon>Sulfurospirillum</taxon>
    </lineage>
</organism>
<dbReference type="Gene3D" id="3.80.30.20">
    <property type="entry name" value="tm_1862 like domain"/>
    <property type="match status" value="1"/>
</dbReference>
<dbReference type="CDD" id="cd01335">
    <property type="entry name" value="Radical_SAM"/>
    <property type="match status" value="1"/>
</dbReference>
<evidence type="ECO:0000256" key="2">
    <source>
        <dbReference type="ARBA" id="ARBA00022485"/>
    </source>
</evidence>
<keyword evidence="6" id="KW-0411">Iron-sulfur</keyword>
<keyword evidence="3" id="KW-0949">S-adenosyl-L-methionine</keyword>
<keyword evidence="5" id="KW-0408">Iron</keyword>
<evidence type="ECO:0000256" key="4">
    <source>
        <dbReference type="ARBA" id="ARBA00022723"/>
    </source>
</evidence>
<dbReference type="SUPFAM" id="SSF102114">
    <property type="entry name" value="Radical SAM enzymes"/>
    <property type="match status" value="1"/>
</dbReference>
<dbReference type="PROSITE" id="PS51918">
    <property type="entry name" value="RADICAL_SAM"/>
    <property type="match status" value="1"/>
</dbReference>
<keyword evidence="2" id="KW-0004">4Fe-4S</keyword>
<keyword evidence="4" id="KW-0479">Metal-binding</keyword>
<dbReference type="InterPro" id="IPR023404">
    <property type="entry name" value="rSAM_horseshoe"/>
</dbReference>
<evidence type="ECO:0000256" key="3">
    <source>
        <dbReference type="ARBA" id="ARBA00022691"/>
    </source>
</evidence>
<dbReference type="PANTHER" id="PTHR11135:SF1">
    <property type="entry name" value="PROTEIN YHCC"/>
    <property type="match status" value="1"/>
</dbReference>
<sequence length="312" mass="34937">MGRYFRQTFGTSVYKVPVSIMGFTCPNIDGTVAKGGCIYCENESFSPNLSQGNSSPKFRLSHTSPNPFLEEQLAQLEAQVADTKSKLVHKFKAKQFLVYFQSFTNTYAPLDTLKALYERALRFEGVVGISIGTRSDAMTEEVLEYLGGLAKKWEIWVEFGVQSCHDETLKRINRGHDFENASLWIEKCKAKGLKVCAHVIFGLPGENQAMMLESVQKTAALGINAIKIHPLYVTKRTALANEYAKGRFVPMEEALYLDTLVKTLHLLPSDVVVQRITAGVDDDTLIAPAWCGNLKQQRKHIRLALEEAGLYY</sequence>
<dbReference type="NCBIfam" id="TIGR01212">
    <property type="entry name" value="TIGR01212 family radical SAM protein"/>
    <property type="match status" value="1"/>
</dbReference>
<dbReference type="InterPro" id="IPR039661">
    <property type="entry name" value="ELP3"/>
</dbReference>
<proteinExistence type="predicted"/>
<dbReference type="SFLD" id="SFLDS00029">
    <property type="entry name" value="Radical_SAM"/>
    <property type="match status" value="1"/>
</dbReference>
<reference evidence="9" key="2">
    <citation type="submission" date="2021-02" db="EMBL/GenBank/DDBJ databases">
        <title>Sulfurospirillum tamanensis sp. nov.</title>
        <authorList>
            <person name="Merkel A.Y."/>
        </authorList>
    </citation>
    <scope>NUCLEOTIDE SEQUENCE [LARGE SCALE GENOMIC DNA]</scope>
    <source>
        <strain evidence="9">T05b</strain>
    </source>
</reference>
<evidence type="ECO:0000313" key="8">
    <source>
        <dbReference type="EMBL" id="MBN2963989.1"/>
    </source>
</evidence>
<dbReference type="InterPro" id="IPR058240">
    <property type="entry name" value="rSAM_sf"/>
</dbReference>
<comment type="cofactor">
    <cofactor evidence="1">
        <name>[4Fe-4S] cluster</name>
        <dbReference type="ChEBI" id="CHEBI:49883"/>
    </cofactor>
</comment>
<evidence type="ECO:0000256" key="5">
    <source>
        <dbReference type="ARBA" id="ARBA00023004"/>
    </source>
</evidence>
<accession>A0ABS2WQN2</accession>
<dbReference type="InterPro" id="IPR032432">
    <property type="entry name" value="Radical_SAM_C"/>
</dbReference>
<dbReference type="RefSeq" id="WP_205458537.1">
    <property type="nucleotide sequence ID" value="NZ_JAFHKK010000006.1"/>
</dbReference>
<gene>
    <name evidence="8" type="ORF">JWV37_04270</name>
</gene>
<keyword evidence="9" id="KW-1185">Reference proteome</keyword>
<evidence type="ECO:0000256" key="6">
    <source>
        <dbReference type="ARBA" id="ARBA00023014"/>
    </source>
</evidence>
<dbReference type="Pfam" id="PF04055">
    <property type="entry name" value="Radical_SAM"/>
    <property type="match status" value="1"/>
</dbReference>
<evidence type="ECO:0000313" key="9">
    <source>
        <dbReference type="Proteomes" id="UP000703590"/>
    </source>
</evidence>
<dbReference type="InterPro" id="IPR005911">
    <property type="entry name" value="YhcC-like"/>
</dbReference>
<dbReference type="InterPro" id="IPR007197">
    <property type="entry name" value="rSAM"/>
</dbReference>
<dbReference type="PANTHER" id="PTHR11135">
    <property type="entry name" value="HISTONE ACETYLTRANSFERASE-RELATED"/>
    <property type="match status" value="1"/>
</dbReference>
<feature type="domain" description="Radical SAM core" evidence="7">
    <location>
        <begin position="8"/>
        <end position="267"/>
    </location>
</feature>
<comment type="caution">
    <text evidence="8">The sequence shown here is derived from an EMBL/GenBank/DDBJ whole genome shotgun (WGS) entry which is preliminary data.</text>
</comment>
<name>A0ABS2WQN2_9BACT</name>
<dbReference type="SFLD" id="SFLDG01091">
    <property type="entry name" value="uncharacterized_CHP01210-like"/>
    <property type="match status" value="1"/>
</dbReference>
<dbReference type="EMBL" id="JAFHKK010000006">
    <property type="protein sequence ID" value="MBN2963989.1"/>
    <property type="molecule type" value="Genomic_DNA"/>
</dbReference>
<dbReference type="SMART" id="SM00729">
    <property type="entry name" value="Elp3"/>
    <property type="match status" value="1"/>
</dbReference>
<dbReference type="Pfam" id="PF16199">
    <property type="entry name" value="Radical_SAM_C"/>
    <property type="match status" value="1"/>
</dbReference>
<dbReference type="SFLD" id="SFLDG01086">
    <property type="entry name" value="elongater_protein-like"/>
    <property type="match status" value="1"/>
</dbReference>
<reference evidence="8 9" key="3">
    <citation type="submission" date="2021-02" db="EMBL/GenBank/DDBJ databases">
        <authorList>
            <person name="Merkel A.Y."/>
        </authorList>
    </citation>
    <scope>NUCLEOTIDE SEQUENCE [LARGE SCALE GENOMIC DNA]</scope>
    <source>
        <strain evidence="8 9">T05b</strain>
    </source>
</reference>